<proteinExistence type="predicted"/>
<comment type="caution">
    <text evidence="1">The sequence shown here is derived from an EMBL/GenBank/DDBJ whole genome shotgun (WGS) entry which is preliminary data.</text>
</comment>
<accession>A0A0F9QEY8</accession>
<sequence>MSWGDPGVTEQQMILEDSIMCPGAEGGVKTQTLQRAGYLKKLRIMAEAEIEQTAAGTAPVITAYGPFAGLIRRLRIEAAGRQPLFTASGLGATIYNEIQNKDGSVLATPAFGATFGLTAAAPLVEYTAPGTAAQSYVVKFPLEFAFSLPVFVKGVAQELGLWLLQDRSVDLGIEVEFNAPIDASAANVDRLYSGGATLAATYTLAATMLRIERELYAVPGDPKDRPPEMWAHQVTEYEEAIAGKKFRFDIPAAGLILRAVIIVLDSSGDVVEYTDIDNISVIYGTNVTPVRRPGWAMVQEYLQDYGRYPPKGVVVNDMYKWGMDTLKLAKDSEALANFRIEGTFTATTSGKVLILLDTLQRVLRAG</sequence>
<organism evidence="1">
    <name type="scientific">marine sediment metagenome</name>
    <dbReference type="NCBI Taxonomy" id="412755"/>
    <lineage>
        <taxon>unclassified sequences</taxon>
        <taxon>metagenomes</taxon>
        <taxon>ecological metagenomes</taxon>
    </lineage>
</organism>
<reference evidence="1" key="1">
    <citation type="journal article" date="2015" name="Nature">
        <title>Complex archaea that bridge the gap between prokaryotes and eukaryotes.</title>
        <authorList>
            <person name="Spang A."/>
            <person name="Saw J.H."/>
            <person name="Jorgensen S.L."/>
            <person name="Zaremba-Niedzwiedzka K."/>
            <person name="Martijn J."/>
            <person name="Lind A.E."/>
            <person name="van Eijk R."/>
            <person name="Schleper C."/>
            <person name="Guy L."/>
            <person name="Ettema T.J."/>
        </authorList>
    </citation>
    <scope>NUCLEOTIDE SEQUENCE</scope>
</reference>
<dbReference type="EMBL" id="LAZR01001566">
    <property type="protein sequence ID" value="KKN42655.1"/>
    <property type="molecule type" value="Genomic_DNA"/>
</dbReference>
<protein>
    <submittedName>
        <fullName evidence="1">Uncharacterized protein</fullName>
    </submittedName>
</protein>
<name>A0A0F9QEY8_9ZZZZ</name>
<gene>
    <name evidence="1" type="ORF">LCGC14_0711070</name>
</gene>
<dbReference type="AlphaFoldDB" id="A0A0F9QEY8"/>
<evidence type="ECO:0000313" key="1">
    <source>
        <dbReference type="EMBL" id="KKN42655.1"/>
    </source>
</evidence>